<keyword evidence="1" id="KW-0732">Signal</keyword>
<keyword evidence="4" id="KW-1185">Reference proteome</keyword>
<evidence type="ECO:0000313" key="3">
    <source>
        <dbReference type="EMBL" id="MEJ6009354.1"/>
    </source>
</evidence>
<dbReference type="Proteomes" id="UP001379235">
    <property type="component" value="Unassembled WGS sequence"/>
</dbReference>
<evidence type="ECO:0000313" key="4">
    <source>
        <dbReference type="Proteomes" id="UP001379235"/>
    </source>
</evidence>
<dbReference type="InterPro" id="IPR006311">
    <property type="entry name" value="TAT_signal"/>
</dbReference>
<dbReference type="PROSITE" id="PS51318">
    <property type="entry name" value="TAT"/>
    <property type="match status" value="1"/>
</dbReference>
<gene>
    <name evidence="3" type="ORF">WG900_05425</name>
</gene>
<evidence type="ECO:0000256" key="1">
    <source>
        <dbReference type="SAM" id="SignalP"/>
    </source>
</evidence>
<sequence length="161" mass="16810">MTISRRGALTYAAGAGVALAAVPAHAARGNAALEAALTTLHTAMFAGDGAVLDGVLHPDLIYMHSSGFYQTKADVMRDLSGKQFFAAFNPSGIRVQRTGDTALATMTVDQVKNIAGGKSRASQIKVIYTLILRPGKWQLLGRCSALMPSRANAADAPVAKP</sequence>
<dbReference type="Gene3D" id="3.10.450.50">
    <property type="match status" value="1"/>
</dbReference>
<reference evidence="3 4" key="1">
    <citation type="submission" date="2024-03" db="EMBL/GenBank/DDBJ databases">
        <authorList>
            <person name="Jo J.-H."/>
        </authorList>
    </citation>
    <scope>NUCLEOTIDE SEQUENCE [LARGE SCALE GENOMIC DNA]</scope>
    <source>
        <strain evidence="3 4">AS3R-12</strain>
    </source>
</reference>
<dbReference type="EMBL" id="JBBHJY010000002">
    <property type="protein sequence ID" value="MEJ6009354.1"/>
    <property type="molecule type" value="Genomic_DNA"/>
</dbReference>
<proteinExistence type="predicted"/>
<accession>A0ABU8S776</accession>
<name>A0ABU8S776_9SPHN</name>
<dbReference type="Pfam" id="PF14534">
    <property type="entry name" value="DUF4440"/>
    <property type="match status" value="1"/>
</dbReference>
<evidence type="ECO:0000259" key="2">
    <source>
        <dbReference type="Pfam" id="PF14534"/>
    </source>
</evidence>
<dbReference type="SUPFAM" id="SSF54427">
    <property type="entry name" value="NTF2-like"/>
    <property type="match status" value="1"/>
</dbReference>
<comment type="caution">
    <text evidence="3">The sequence shown here is derived from an EMBL/GenBank/DDBJ whole genome shotgun (WGS) entry which is preliminary data.</text>
</comment>
<feature type="signal peptide" evidence="1">
    <location>
        <begin position="1"/>
        <end position="26"/>
    </location>
</feature>
<dbReference type="InterPro" id="IPR032710">
    <property type="entry name" value="NTF2-like_dom_sf"/>
</dbReference>
<feature type="domain" description="DUF4440" evidence="2">
    <location>
        <begin position="34"/>
        <end position="139"/>
    </location>
</feature>
<dbReference type="InterPro" id="IPR027843">
    <property type="entry name" value="DUF4440"/>
</dbReference>
<feature type="chain" id="PRO_5045491656" evidence="1">
    <location>
        <begin position="27"/>
        <end position="161"/>
    </location>
</feature>
<protein>
    <submittedName>
        <fullName evidence="3">Nuclear transport factor 2 family protein</fullName>
    </submittedName>
</protein>
<dbReference type="RefSeq" id="WP_339965379.1">
    <property type="nucleotide sequence ID" value="NZ_JBBHJY010000002.1"/>
</dbReference>
<organism evidence="3 4">
    <name type="scientific">Novosphingobium aquae</name>
    <dbReference type="NCBI Taxonomy" id="3133435"/>
    <lineage>
        <taxon>Bacteria</taxon>
        <taxon>Pseudomonadati</taxon>
        <taxon>Pseudomonadota</taxon>
        <taxon>Alphaproteobacteria</taxon>
        <taxon>Sphingomonadales</taxon>
        <taxon>Sphingomonadaceae</taxon>
        <taxon>Novosphingobium</taxon>
    </lineage>
</organism>